<protein>
    <submittedName>
        <fullName evidence="1">Uncharacterized protein</fullName>
    </submittedName>
</protein>
<sequence length="69" mass="7865">MSPLSFMVPSLFKLHYCSLTIPFLRLKEGLLASTVASVRLTTKILWFLVQSFQLKCLMLLCNSVLDDEL</sequence>
<gene>
    <name evidence="1" type="ORF">POPTR_001G015801v4</name>
</gene>
<organism evidence="1 2">
    <name type="scientific">Populus trichocarpa</name>
    <name type="common">Western balsam poplar</name>
    <name type="synonym">Populus balsamifera subsp. trichocarpa</name>
    <dbReference type="NCBI Taxonomy" id="3694"/>
    <lineage>
        <taxon>Eukaryota</taxon>
        <taxon>Viridiplantae</taxon>
        <taxon>Streptophyta</taxon>
        <taxon>Embryophyta</taxon>
        <taxon>Tracheophyta</taxon>
        <taxon>Spermatophyta</taxon>
        <taxon>Magnoliopsida</taxon>
        <taxon>eudicotyledons</taxon>
        <taxon>Gunneridae</taxon>
        <taxon>Pentapetalae</taxon>
        <taxon>rosids</taxon>
        <taxon>fabids</taxon>
        <taxon>Malpighiales</taxon>
        <taxon>Salicaceae</taxon>
        <taxon>Saliceae</taxon>
        <taxon>Populus</taxon>
    </lineage>
</organism>
<keyword evidence="2" id="KW-1185">Reference proteome</keyword>
<dbReference type="EMBL" id="CM009290">
    <property type="protein sequence ID" value="KAI9400648.1"/>
    <property type="molecule type" value="Genomic_DNA"/>
</dbReference>
<reference evidence="1 2" key="1">
    <citation type="journal article" date="2006" name="Science">
        <title>The genome of black cottonwood, Populus trichocarpa (Torr. &amp; Gray).</title>
        <authorList>
            <person name="Tuskan G.A."/>
            <person name="Difazio S."/>
            <person name="Jansson S."/>
            <person name="Bohlmann J."/>
            <person name="Grigoriev I."/>
            <person name="Hellsten U."/>
            <person name="Putnam N."/>
            <person name="Ralph S."/>
            <person name="Rombauts S."/>
            <person name="Salamov A."/>
            <person name="Schein J."/>
            <person name="Sterck L."/>
            <person name="Aerts A."/>
            <person name="Bhalerao R.R."/>
            <person name="Bhalerao R.P."/>
            <person name="Blaudez D."/>
            <person name="Boerjan W."/>
            <person name="Brun A."/>
            <person name="Brunner A."/>
            <person name="Busov V."/>
            <person name="Campbell M."/>
            <person name="Carlson J."/>
            <person name="Chalot M."/>
            <person name="Chapman J."/>
            <person name="Chen G.L."/>
            <person name="Cooper D."/>
            <person name="Coutinho P.M."/>
            <person name="Couturier J."/>
            <person name="Covert S."/>
            <person name="Cronk Q."/>
            <person name="Cunningham R."/>
            <person name="Davis J."/>
            <person name="Degroeve S."/>
            <person name="Dejardin A."/>
            <person name="Depamphilis C."/>
            <person name="Detter J."/>
            <person name="Dirks B."/>
            <person name="Dubchak I."/>
            <person name="Duplessis S."/>
            <person name="Ehlting J."/>
            <person name="Ellis B."/>
            <person name="Gendler K."/>
            <person name="Goodstein D."/>
            <person name="Gribskov M."/>
            <person name="Grimwood J."/>
            <person name="Groover A."/>
            <person name="Gunter L."/>
            <person name="Hamberger B."/>
            <person name="Heinze B."/>
            <person name="Helariutta Y."/>
            <person name="Henrissat B."/>
            <person name="Holligan D."/>
            <person name="Holt R."/>
            <person name="Huang W."/>
            <person name="Islam-Faridi N."/>
            <person name="Jones S."/>
            <person name="Jones-Rhoades M."/>
            <person name="Jorgensen R."/>
            <person name="Joshi C."/>
            <person name="Kangasjarvi J."/>
            <person name="Karlsson J."/>
            <person name="Kelleher C."/>
            <person name="Kirkpatrick R."/>
            <person name="Kirst M."/>
            <person name="Kohler A."/>
            <person name="Kalluri U."/>
            <person name="Larimer F."/>
            <person name="Leebens-Mack J."/>
            <person name="Leple J.C."/>
            <person name="Locascio P."/>
            <person name="Lou Y."/>
            <person name="Lucas S."/>
            <person name="Martin F."/>
            <person name="Montanini B."/>
            <person name="Napoli C."/>
            <person name="Nelson D.R."/>
            <person name="Nelson C."/>
            <person name="Nieminen K."/>
            <person name="Nilsson O."/>
            <person name="Pereda V."/>
            <person name="Peter G."/>
            <person name="Philippe R."/>
            <person name="Pilate G."/>
            <person name="Poliakov A."/>
            <person name="Razumovskaya J."/>
            <person name="Richardson P."/>
            <person name="Rinaldi C."/>
            <person name="Ritland K."/>
            <person name="Rouze P."/>
            <person name="Ryaboy D."/>
            <person name="Schmutz J."/>
            <person name="Schrader J."/>
            <person name="Segerman B."/>
            <person name="Shin H."/>
            <person name="Siddiqui A."/>
            <person name="Sterky F."/>
            <person name="Terry A."/>
            <person name="Tsai C.J."/>
            <person name="Uberbacher E."/>
            <person name="Unneberg P."/>
            <person name="Vahala J."/>
            <person name="Wall K."/>
            <person name="Wessler S."/>
            <person name="Yang G."/>
            <person name="Yin T."/>
            <person name="Douglas C."/>
            <person name="Marra M."/>
            <person name="Sandberg G."/>
            <person name="Van de Peer Y."/>
            <person name="Rokhsar D."/>
        </authorList>
    </citation>
    <scope>NUCLEOTIDE SEQUENCE [LARGE SCALE GENOMIC DNA]</scope>
    <source>
        <strain evidence="2">cv. Nisqually</strain>
    </source>
</reference>
<name>A0ACC0TGN2_POPTR</name>
<evidence type="ECO:0000313" key="1">
    <source>
        <dbReference type="EMBL" id="KAI9400648.1"/>
    </source>
</evidence>
<evidence type="ECO:0000313" key="2">
    <source>
        <dbReference type="Proteomes" id="UP000006729"/>
    </source>
</evidence>
<comment type="caution">
    <text evidence="1">The sequence shown here is derived from an EMBL/GenBank/DDBJ whole genome shotgun (WGS) entry which is preliminary data.</text>
</comment>
<dbReference type="Proteomes" id="UP000006729">
    <property type="component" value="Chromosome 1"/>
</dbReference>
<proteinExistence type="predicted"/>
<accession>A0ACC0TGN2</accession>